<protein>
    <submittedName>
        <fullName evidence="2">Uncharacterized protein</fullName>
    </submittedName>
</protein>
<reference evidence="2 3" key="1">
    <citation type="submission" date="2018-09" db="EMBL/GenBank/DDBJ databases">
        <title>Comparative genomics of Leucobacter spp.</title>
        <authorList>
            <person name="Reis A.C."/>
            <person name="Kolvenbach B.A."/>
            <person name="Corvini P.F.X."/>
            <person name="Nunes O.C."/>
        </authorList>
    </citation>
    <scope>NUCLEOTIDE SEQUENCE [LARGE SCALE GENOMIC DNA]</scope>
    <source>
        <strain evidence="2 3">TAN 31504</strain>
    </source>
</reference>
<accession>A0ABS1SHP7</accession>
<sequence>MTKTWLTQAGAVAALVLLLAGCAPAPAPNTGVNSGDSGVPSEAAPSGADLQKLINDGTLPADFPADAERVRLIEQGKKLAASWTGEALSADCAAAESSPGSIAAILLLQDAPLTDIERCGDVWQATQADGSHVLWNTER</sequence>
<proteinExistence type="predicted"/>
<dbReference type="Proteomes" id="UP001645859">
    <property type="component" value="Unassembled WGS sequence"/>
</dbReference>
<gene>
    <name evidence="2" type="ORF">D3230_12260</name>
</gene>
<keyword evidence="1" id="KW-0732">Signal</keyword>
<keyword evidence="3" id="KW-1185">Reference proteome</keyword>
<evidence type="ECO:0000256" key="1">
    <source>
        <dbReference type="SAM" id="SignalP"/>
    </source>
</evidence>
<evidence type="ECO:0000313" key="2">
    <source>
        <dbReference type="EMBL" id="MBL3680055.1"/>
    </source>
</evidence>
<dbReference type="EMBL" id="QYAC01000006">
    <property type="protein sequence ID" value="MBL3680055.1"/>
    <property type="molecule type" value="Genomic_DNA"/>
</dbReference>
<comment type="caution">
    <text evidence="2">The sequence shown here is derived from an EMBL/GenBank/DDBJ whole genome shotgun (WGS) entry which is preliminary data.</text>
</comment>
<feature type="signal peptide" evidence="1">
    <location>
        <begin position="1"/>
        <end position="27"/>
    </location>
</feature>
<feature type="chain" id="PRO_5046621021" evidence="1">
    <location>
        <begin position="28"/>
        <end position="139"/>
    </location>
</feature>
<organism evidence="2 3">
    <name type="scientific">Leucobacter chromiireducens subsp. solipictus</name>
    <dbReference type="NCBI Taxonomy" id="398235"/>
    <lineage>
        <taxon>Bacteria</taxon>
        <taxon>Bacillati</taxon>
        <taxon>Actinomycetota</taxon>
        <taxon>Actinomycetes</taxon>
        <taxon>Micrococcales</taxon>
        <taxon>Microbacteriaceae</taxon>
        <taxon>Leucobacter</taxon>
    </lineage>
</organism>
<dbReference type="PROSITE" id="PS51257">
    <property type="entry name" value="PROKAR_LIPOPROTEIN"/>
    <property type="match status" value="1"/>
</dbReference>
<name>A0ABS1SHP7_9MICO</name>
<dbReference type="RefSeq" id="WP_202345325.1">
    <property type="nucleotide sequence ID" value="NZ_BAAAPI010000004.1"/>
</dbReference>
<evidence type="ECO:0000313" key="3">
    <source>
        <dbReference type="Proteomes" id="UP001645859"/>
    </source>
</evidence>